<feature type="region of interest" description="Disordered" evidence="1">
    <location>
        <begin position="144"/>
        <end position="170"/>
    </location>
</feature>
<accession>A0A426ZHG4</accession>
<evidence type="ECO:0000256" key="1">
    <source>
        <dbReference type="SAM" id="MobiDB-lite"/>
    </source>
</evidence>
<organism evidence="2 3">
    <name type="scientific">Ensete ventricosum</name>
    <name type="common">Abyssinian banana</name>
    <name type="synonym">Musa ensete</name>
    <dbReference type="NCBI Taxonomy" id="4639"/>
    <lineage>
        <taxon>Eukaryota</taxon>
        <taxon>Viridiplantae</taxon>
        <taxon>Streptophyta</taxon>
        <taxon>Embryophyta</taxon>
        <taxon>Tracheophyta</taxon>
        <taxon>Spermatophyta</taxon>
        <taxon>Magnoliopsida</taxon>
        <taxon>Liliopsida</taxon>
        <taxon>Zingiberales</taxon>
        <taxon>Musaceae</taxon>
        <taxon>Ensete</taxon>
    </lineage>
</organism>
<protein>
    <submittedName>
        <fullName evidence="2">Uncharacterized protein</fullName>
    </submittedName>
</protein>
<sequence>MVNLHWWQILQVTSLTEKLQINKAAAPTAAAGITETKAGDHAASATDLASLAVQKKAEDRLSTGSGGSAVVDAEGPTHLLDSGEVSFFPEGYHGDVNDAANCDCYYDSMFVAEHHHHHHYHQHQEDAQLGFFANFGIGIGREEKGGKKVAHGAGGVAADDYNGSSPTRLS</sequence>
<gene>
    <name evidence="2" type="ORF">B296_00019883</name>
</gene>
<comment type="caution">
    <text evidence="2">The sequence shown here is derived from an EMBL/GenBank/DDBJ whole genome shotgun (WGS) entry which is preliminary data.</text>
</comment>
<dbReference type="Proteomes" id="UP000287651">
    <property type="component" value="Unassembled WGS sequence"/>
</dbReference>
<dbReference type="AlphaFoldDB" id="A0A426ZHG4"/>
<reference evidence="2 3" key="1">
    <citation type="journal article" date="2014" name="Agronomy (Basel)">
        <title>A Draft Genome Sequence for Ensete ventricosum, the Drought-Tolerant Tree Against Hunger.</title>
        <authorList>
            <person name="Harrison J."/>
            <person name="Moore K.A."/>
            <person name="Paszkiewicz K."/>
            <person name="Jones T."/>
            <person name="Grant M."/>
            <person name="Ambacheew D."/>
            <person name="Muzemil S."/>
            <person name="Studholme D.J."/>
        </authorList>
    </citation>
    <scope>NUCLEOTIDE SEQUENCE [LARGE SCALE GENOMIC DNA]</scope>
</reference>
<proteinExistence type="predicted"/>
<evidence type="ECO:0000313" key="3">
    <source>
        <dbReference type="Proteomes" id="UP000287651"/>
    </source>
</evidence>
<evidence type="ECO:0000313" key="2">
    <source>
        <dbReference type="EMBL" id="RRT63334.1"/>
    </source>
</evidence>
<name>A0A426ZHG4_ENSVE</name>
<feature type="non-terminal residue" evidence="2">
    <location>
        <position position="170"/>
    </location>
</feature>
<dbReference type="EMBL" id="AMZH03006637">
    <property type="protein sequence ID" value="RRT63334.1"/>
    <property type="molecule type" value="Genomic_DNA"/>
</dbReference>